<proteinExistence type="predicted"/>
<protein>
    <submittedName>
        <fullName evidence="2">Uncharacterized protein</fullName>
    </submittedName>
</protein>
<feature type="transmembrane region" description="Helical" evidence="1">
    <location>
        <begin position="12"/>
        <end position="34"/>
    </location>
</feature>
<dbReference type="EMBL" id="KZ857394">
    <property type="protein sequence ID" value="RDX51437.1"/>
    <property type="molecule type" value="Genomic_DNA"/>
</dbReference>
<name>A0A371DFY2_9APHY</name>
<evidence type="ECO:0000313" key="3">
    <source>
        <dbReference type="Proteomes" id="UP000256964"/>
    </source>
</evidence>
<sequence length="87" mass="9584">MAPVTVSLLRSSIVFFIVLFLLNLTQIIVSALHFKNPATVGAFLSPYVHPRMFESDVPTAHDAHSRLASPRSSSRACSRAYARRTAL</sequence>
<keyword evidence="1" id="KW-1133">Transmembrane helix</keyword>
<evidence type="ECO:0000313" key="2">
    <source>
        <dbReference type="EMBL" id="RDX51437.1"/>
    </source>
</evidence>
<organism evidence="2 3">
    <name type="scientific">Lentinus brumalis</name>
    <dbReference type="NCBI Taxonomy" id="2498619"/>
    <lineage>
        <taxon>Eukaryota</taxon>
        <taxon>Fungi</taxon>
        <taxon>Dikarya</taxon>
        <taxon>Basidiomycota</taxon>
        <taxon>Agaricomycotina</taxon>
        <taxon>Agaricomycetes</taxon>
        <taxon>Polyporales</taxon>
        <taxon>Polyporaceae</taxon>
        <taxon>Lentinus</taxon>
    </lineage>
</organism>
<gene>
    <name evidence="2" type="ORF">OH76DRAFT_1401297</name>
</gene>
<evidence type="ECO:0000256" key="1">
    <source>
        <dbReference type="SAM" id="Phobius"/>
    </source>
</evidence>
<dbReference type="AlphaFoldDB" id="A0A371DFY2"/>
<reference evidence="2 3" key="1">
    <citation type="journal article" date="2018" name="Biotechnol. Biofuels">
        <title>Integrative visual omics of the white-rot fungus Polyporus brumalis exposes the biotechnological potential of its oxidative enzymes for delignifying raw plant biomass.</title>
        <authorList>
            <person name="Miyauchi S."/>
            <person name="Rancon A."/>
            <person name="Drula E."/>
            <person name="Hage H."/>
            <person name="Chaduli D."/>
            <person name="Favel A."/>
            <person name="Grisel S."/>
            <person name="Henrissat B."/>
            <person name="Herpoel-Gimbert I."/>
            <person name="Ruiz-Duenas F.J."/>
            <person name="Chevret D."/>
            <person name="Hainaut M."/>
            <person name="Lin J."/>
            <person name="Wang M."/>
            <person name="Pangilinan J."/>
            <person name="Lipzen A."/>
            <person name="Lesage-Meessen L."/>
            <person name="Navarro D."/>
            <person name="Riley R."/>
            <person name="Grigoriev I.V."/>
            <person name="Zhou S."/>
            <person name="Raouche S."/>
            <person name="Rosso M.N."/>
        </authorList>
    </citation>
    <scope>NUCLEOTIDE SEQUENCE [LARGE SCALE GENOMIC DNA]</scope>
    <source>
        <strain evidence="2 3">BRFM 1820</strain>
    </source>
</reference>
<accession>A0A371DFY2</accession>
<keyword evidence="1" id="KW-0472">Membrane</keyword>
<dbReference type="Proteomes" id="UP000256964">
    <property type="component" value="Unassembled WGS sequence"/>
</dbReference>
<keyword evidence="3" id="KW-1185">Reference proteome</keyword>
<keyword evidence="1" id="KW-0812">Transmembrane</keyword>